<name>A0A6J5CSI8_9BURK</name>
<evidence type="ECO:0000313" key="2">
    <source>
        <dbReference type="Proteomes" id="UP000494205"/>
    </source>
</evidence>
<accession>A0A6J5CSI8</accession>
<protein>
    <submittedName>
        <fullName evidence="1">Uncharacterized protein</fullName>
    </submittedName>
</protein>
<dbReference type="RefSeq" id="WP_146014406.1">
    <property type="nucleotide sequence ID" value="NZ_CADIJZ010000061.1"/>
</dbReference>
<organism evidence="1 2">
    <name type="scientific">Paraburkholderia rhynchosiae</name>
    <dbReference type="NCBI Taxonomy" id="487049"/>
    <lineage>
        <taxon>Bacteria</taxon>
        <taxon>Pseudomonadati</taxon>
        <taxon>Pseudomonadota</taxon>
        <taxon>Betaproteobacteria</taxon>
        <taxon>Burkholderiales</taxon>
        <taxon>Burkholderiaceae</taxon>
        <taxon>Paraburkholderia</taxon>
    </lineage>
</organism>
<gene>
    <name evidence="1" type="ORF">LMG27174_07040</name>
</gene>
<reference evidence="1 2" key="1">
    <citation type="submission" date="2020-04" db="EMBL/GenBank/DDBJ databases">
        <authorList>
            <person name="De Canck E."/>
        </authorList>
    </citation>
    <scope>NUCLEOTIDE SEQUENCE [LARGE SCALE GENOMIC DNA]</scope>
    <source>
        <strain evidence="1 2">LMG 27174</strain>
    </source>
</reference>
<evidence type="ECO:0000313" key="1">
    <source>
        <dbReference type="EMBL" id="CAB3743736.1"/>
    </source>
</evidence>
<dbReference type="EMBL" id="CADIJZ010000061">
    <property type="protein sequence ID" value="CAB3743736.1"/>
    <property type="molecule type" value="Genomic_DNA"/>
</dbReference>
<proteinExistence type="predicted"/>
<dbReference type="Proteomes" id="UP000494205">
    <property type="component" value="Unassembled WGS sequence"/>
</dbReference>
<sequence>MSNTISEKSRKFIAFGFLRGTNSKGKPAMMAPPTTNQEHTTAILTLRGAGGILAVLMLLDPCRQFCLTAMVAKALIGEWES</sequence>
<dbReference type="AlphaFoldDB" id="A0A6J5CSI8"/>